<sequence>MDANRSFSRQKDIMECLIGGTHRAATNTLFPLLETVPCRSPSCSESWDGLVKQVDPCELRGKLGHNVAACLCGAHPGLTKRREAFGLYSA</sequence>
<proteinExistence type="predicted"/>
<name>A0AAV7L1R5_PLEWA</name>
<protein>
    <submittedName>
        <fullName evidence="1">Uncharacterized protein</fullName>
    </submittedName>
</protein>
<evidence type="ECO:0000313" key="1">
    <source>
        <dbReference type="EMBL" id="KAJ1081680.1"/>
    </source>
</evidence>
<dbReference type="Proteomes" id="UP001066276">
    <property type="component" value="Chromosome 12"/>
</dbReference>
<dbReference type="EMBL" id="JANPWB010000016">
    <property type="protein sequence ID" value="KAJ1081680.1"/>
    <property type="molecule type" value="Genomic_DNA"/>
</dbReference>
<gene>
    <name evidence="1" type="ORF">NDU88_001858</name>
</gene>
<comment type="caution">
    <text evidence="1">The sequence shown here is derived from an EMBL/GenBank/DDBJ whole genome shotgun (WGS) entry which is preliminary data.</text>
</comment>
<organism evidence="1 2">
    <name type="scientific">Pleurodeles waltl</name>
    <name type="common">Iberian ribbed newt</name>
    <dbReference type="NCBI Taxonomy" id="8319"/>
    <lineage>
        <taxon>Eukaryota</taxon>
        <taxon>Metazoa</taxon>
        <taxon>Chordata</taxon>
        <taxon>Craniata</taxon>
        <taxon>Vertebrata</taxon>
        <taxon>Euteleostomi</taxon>
        <taxon>Amphibia</taxon>
        <taxon>Batrachia</taxon>
        <taxon>Caudata</taxon>
        <taxon>Salamandroidea</taxon>
        <taxon>Salamandridae</taxon>
        <taxon>Pleurodelinae</taxon>
        <taxon>Pleurodeles</taxon>
    </lineage>
</organism>
<dbReference type="AlphaFoldDB" id="A0AAV7L1R5"/>
<keyword evidence="2" id="KW-1185">Reference proteome</keyword>
<accession>A0AAV7L1R5</accession>
<evidence type="ECO:0000313" key="2">
    <source>
        <dbReference type="Proteomes" id="UP001066276"/>
    </source>
</evidence>
<reference evidence="1" key="1">
    <citation type="journal article" date="2022" name="bioRxiv">
        <title>Sequencing and chromosome-scale assembly of the giantPleurodeles waltlgenome.</title>
        <authorList>
            <person name="Brown T."/>
            <person name="Elewa A."/>
            <person name="Iarovenko S."/>
            <person name="Subramanian E."/>
            <person name="Araus A.J."/>
            <person name="Petzold A."/>
            <person name="Susuki M."/>
            <person name="Suzuki K.-i.T."/>
            <person name="Hayashi T."/>
            <person name="Toyoda A."/>
            <person name="Oliveira C."/>
            <person name="Osipova E."/>
            <person name="Leigh N.D."/>
            <person name="Simon A."/>
            <person name="Yun M.H."/>
        </authorList>
    </citation>
    <scope>NUCLEOTIDE SEQUENCE</scope>
    <source>
        <strain evidence="1">20211129_DDA</strain>
        <tissue evidence="1">Liver</tissue>
    </source>
</reference>